<dbReference type="GO" id="GO:0009007">
    <property type="term" value="F:site-specific DNA-methyltransferase (adenine-specific) activity"/>
    <property type="evidence" value="ECO:0007669"/>
    <property type="project" value="UniProtKB-EC"/>
</dbReference>
<dbReference type="AlphaFoldDB" id="A0A6M4JD42"/>
<dbReference type="GO" id="GO:0032259">
    <property type="term" value="P:methylation"/>
    <property type="evidence" value="ECO:0007669"/>
    <property type="project" value="UniProtKB-KW"/>
</dbReference>
<keyword evidence="4" id="KW-0808">Transferase</keyword>
<dbReference type="EC" id="2.1.1.72" evidence="2"/>
<keyword evidence="3 9" id="KW-0489">Methyltransferase</keyword>
<evidence type="ECO:0000256" key="5">
    <source>
        <dbReference type="ARBA" id="ARBA00022691"/>
    </source>
</evidence>
<protein>
    <recommendedName>
        <fullName evidence="2">site-specific DNA-methyltransferase (adenine-specific)</fullName>
        <ecNumber evidence="2">2.1.1.72</ecNumber>
    </recommendedName>
</protein>
<dbReference type="PANTHER" id="PTHR42933">
    <property type="entry name" value="SLR6095 PROTEIN"/>
    <property type="match status" value="1"/>
</dbReference>
<accession>A0A6M4JD42</accession>
<dbReference type="InterPro" id="IPR051537">
    <property type="entry name" value="DNA_Adenine_Mtase"/>
</dbReference>
<dbReference type="REBASE" id="395426">
    <property type="entry name" value="M.MmyNASORF870P"/>
</dbReference>
<keyword evidence="10" id="KW-1185">Reference proteome</keyword>
<dbReference type="SUPFAM" id="SSF53335">
    <property type="entry name" value="S-adenosyl-L-methionine-dependent methyltransferases"/>
    <property type="match status" value="1"/>
</dbReference>
<dbReference type="Pfam" id="PF02384">
    <property type="entry name" value="N6_Mtase"/>
    <property type="match status" value="1"/>
</dbReference>
<dbReference type="GO" id="GO:0009307">
    <property type="term" value="P:DNA restriction-modification system"/>
    <property type="evidence" value="ECO:0007669"/>
    <property type="project" value="UniProtKB-KW"/>
</dbReference>
<keyword evidence="5" id="KW-0949">S-adenosyl-L-methionine</keyword>
<keyword evidence="6" id="KW-0680">Restriction system</keyword>
<dbReference type="GO" id="GO:0003677">
    <property type="term" value="F:DNA binding"/>
    <property type="evidence" value="ECO:0007669"/>
    <property type="project" value="InterPro"/>
</dbReference>
<dbReference type="InterPro" id="IPR038333">
    <property type="entry name" value="T1MK-like_N_sf"/>
</dbReference>
<dbReference type="Proteomes" id="UP000502118">
    <property type="component" value="Chromosome"/>
</dbReference>
<dbReference type="GO" id="GO:0008170">
    <property type="term" value="F:N-methyltransferase activity"/>
    <property type="evidence" value="ECO:0007669"/>
    <property type="project" value="InterPro"/>
</dbReference>
<evidence type="ECO:0000313" key="9">
    <source>
        <dbReference type="EMBL" id="QJR43997.1"/>
    </source>
</evidence>
<dbReference type="InterPro" id="IPR029063">
    <property type="entry name" value="SAM-dependent_MTases_sf"/>
</dbReference>
<gene>
    <name evidence="9" type="ORF">HLA92_00870</name>
</gene>
<dbReference type="PRINTS" id="PR00507">
    <property type="entry name" value="N12N6MTFRASE"/>
</dbReference>
<evidence type="ECO:0000256" key="2">
    <source>
        <dbReference type="ARBA" id="ARBA00011900"/>
    </source>
</evidence>
<name>A0A6M4JD42_9MOLU</name>
<dbReference type="InterPro" id="IPR003356">
    <property type="entry name" value="DNA_methylase_A-5"/>
</dbReference>
<evidence type="ECO:0000256" key="6">
    <source>
        <dbReference type="ARBA" id="ARBA00022747"/>
    </source>
</evidence>
<organism evidence="9 10">
    <name type="scientific">Mycoplasma miroungirhinis</name>
    <dbReference type="NCBI Taxonomy" id="754516"/>
    <lineage>
        <taxon>Bacteria</taxon>
        <taxon>Bacillati</taxon>
        <taxon>Mycoplasmatota</taxon>
        <taxon>Mollicutes</taxon>
        <taxon>Mycoplasmataceae</taxon>
        <taxon>Mycoplasma</taxon>
    </lineage>
</organism>
<comment type="catalytic activity">
    <reaction evidence="7">
        <text>a 2'-deoxyadenosine in DNA + S-adenosyl-L-methionine = an N(6)-methyl-2'-deoxyadenosine in DNA + S-adenosyl-L-homocysteine + H(+)</text>
        <dbReference type="Rhea" id="RHEA:15197"/>
        <dbReference type="Rhea" id="RHEA-COMP:12418"/>
        <dbReference type="Rhea" id="RHEA-COMP:12419"/>
        <dbReference type="ChEBI" id="CHEBI:15378"/>
        <dbReference type="ChEBI" id="CHEBI:57856"/>
        <dbReference type="ChEBI" id="CHEBI:59789"/>
        <dbReference type="ChEBI" id="CHEBI:90615"/>
        <dbReference type="ChEBI" id="CHEBI:90616"/>
        <dbReference type="EC" id="2.1.1.72"/>
    </reaction>
</comment>
<evidence type="ECO:0000313" key="10">
    <source>
        <dbReference type="Proteomes" id="UP000502118"/>
    </source>
</evidence>
<evidence type="ECO:0000256" key="7">
    <source>
        <dbReference type="ARBA" id="ARBA00047942"/>
    </source>
</evidence>
<comment type="similarity">
    <text evidence="1">Belongs to the N(4)/N(6)-methyltransferase family.</text>
</comment>
<dbReference type="KEGG" id="mmio:HLA92_00870"/>
<proteinExistence type="inferred from homology"/>
<sequence length="173" mass="19927">MFHTWINNDPQDEEFSLALFDQALISFEKSISEAYDGMYIQLYQGILKPLKDNYNPETIKDRRSTENNLKELILKINEIPTGKQDYDLLGYVYEYFIGKFASTSAKGDGQYYTPHEVSDLMSEIIAHHLKDRKEISIYDPTSGSGSLLLNIGKTYQKLTGKEKNITYYAQDVL</sequence>
<evidence type="ECO:0000256" key="3">
    <source>
        <dbReference type="ARBA" id="ARBA00022603"/>
    </source>
</evidence>
<dbReference type="Gene3D" id="1.20.1260.30">
    <property type="match status" value="1"/>
</dbReference>
<dbReference type="EMBL" id="CP053097">
    <property type="protein sequence ID" value="QJR43997.1"/>
    <property type="molecule type" value="Genomic_DNA"/>
</dbReference>
<dbReference type="Gene3D" id="3.40.50.150">
    <property type="entry name" value="Vaccinia Virus protein VP39"/>
    <property type="match status" value="1"/>
</dbReference>
<reference evidence="9 10" key="1">
    <citation type="submission" date="2020-05" db="EMBL/GenBank/DDBJ databases">
        <title>Novel Mycoplasma species detected in Mirounga angustirostris (northern elephant seal) from the USA.</title>
        <authorList>
            <person name="Volokhov D.V."/>
        </authorList>
    </citation>
    <scope>NUCLEOTIDE SEQUENCE [LARGE SCALE GENOMIC DNA]</scope>
    <source>
        <strain evidence="9 10">Mirounga ES2806-NAS</strain>
    </source>
</reference>
<dbReference type="PANTHER" id="PTHR42933:SF1">
    <property type="entry name" value="SITE-SPECIFIC DNA-METHYLTRANSFERASE (ADENINE-SPECIFIC)"/>
    <property type="match status" value="1"/>
</dbReference>
<evidence type="ECO:0000259" key="8">
    <source>
        <dbReference type="Pfam" id="PF02384"/>
    </source>
</evidence>
<feature type="domain" description="DNA methylase adenine-specific" evidence="8">
    <location>
        <begin position="85"/>
        <end position="172"/>
    </location>
</feature>
<evidence type="ECO:0000256" key="1">
    <source>
        <dbReference type="ARBA" id="ARBA00006594"/>
    </source>
</evidence>
<evidence type="ECO:0000256" key="4">
    <source>
        <dbReference type="ARBA" id="ARBA00022679"/>
    </source>
</evidence>